<dbReference type="AlphaFoldDB" id="F0FA59"/>
<evidence type="ECO:0000313" key="2">
    <source>
        <dbReference type="Proteomes" id="UP000005697"/>
    </source>
</evidence>
<dbReference type="EMBL" id="AEWX01000037">
    <property type="protein sequence ID" value="EGC18989.1"/>
    <property type="molecule type" value="Genomic_DNA"/>
</dbReference>
<sequence length="45" mass="5103">VGRLKAQMVNAYYAQRIIDVFEKNPNTPLNKESINEIFSFDADAA</sequence>
<dbReference type="HOGENOM" id="CLU_3064887_0_0_10"/>
<name>F0FA59_9BACT</name>
<proteinExistence type="predicted"/>
<comment type="caution">
    <text evidence="1">The sequence shown here is derived from an EMBL/GenBank/DDBJ whole genome shotgun (WGS) entry which is preliminary data.</text>
</comment>
<evidence type="ECO:0000313" key="1">
    <source>
        <dbReference type="EMBL" id="EGC18989.1"/>
    </source>
</evidence>
<keyword evidence="2" id="KW-1185">Reference proteome</keyword>
<organism evidence="1 2">
    <name type="scientific">Prevotella multiformis DSM 16608</name>
    <dbReference type="NCBI Taxonomy" id="888743"/>
    <lineage>
        <taxon>Bacteria</taxon>
        <taxon>Pseudomonadati</taxon>
        <taxon>Bacteroidota</taxon>
        <taxon>Bacteroidia</taxon>
        <taxon>Bacteroidales</taxon>
        <taxon>Prevotellaceae</taxon>
        <taxon>Prevotella</taxon>
    </lineage>
</organism>
<feature type="non-terminal residue" evidence="1">
    <location>
        <position position="1"/>
    </location>
</feature>
<reference evidence="1 2" key="1">
    <citation type="submission" date="2011-01" db="EMBL/GenBank/DDBJ databases">
        <authorList>
            <person name="Muzny D."/>
            <person name="Qin X."/>
            <person name="Deng J."/>
            <person name="Jiang H."/>
            <person name="Liu Y."/>
            <person name="Qu J."/>
            <person name="Song X.-Z."/>
            <person name="Zhang L."/>
            <person name="Thornton R."/>
            <person name="Coyle M."/>
            <person name="Francisco L."/>
            <person name="Jackson L."/>
            <person name="Javaid M."/>
            <person name="Korchina V."/>
            <person name="Kovar C."/>
            <person name="Mata R."/>
            <person name="Mathew T."/>
            <person name="Ngo R."/>
            <person name="Nguyen L."/>
            <person name="Nguyen N."/>
            <person name="Okwuonu G."/>
            <person name="Ongeri F."/>
            <person name="Pham C."/>
            <person name="Simmons D."/>
            <person name="Wilczek-Boney K."/>
            <person name="Hale W."/>
            <person name="Jakkamsetti A."/>
            <person name="Pham P."/>
            <person name="Ruth R."/>
            <person name="San Lucas F."/>
            <person name="Warren J."/>
            <person name="Zhang J."/>
            <person name="Zhao Z."/>
            <person name="Zhou C."/>
            <person name="Zhu D."/>
            <person name="Lee S."/>
            <person name="Bess C."/>
            <person name="Blankenburg K."/>
            <person name="Forbes L."/>
            <person name="Fu Q."/>
            <person name="Gubbala S."/>
            <person name="Hirani K."/>
            <person name="Jayaseelan J.C."/>
            <person name="Lara F."/>
            <person name="Munidasa M."/>
            <person name="Palculict T."/>
            <person name="Patil S."/>
            <person name="Pu L.-L."/>
            <person name="Saada N."/>
            <person name="Tang L."/>
            <person name="Weissenberger G."/>
            <person name="Zhu Y."/>
            <person name="Hemphill L."/>
            <person name="Shang Y."/>
            <person name="Youmans B."/>
            <person name="Ayvaz T."/>
            <person name="Ross M."/>
            <person name="Santibanez J."/>
            <person name="Aqrawi P."/>
            <person name="Gross S."/>
            <person name="Joshi V."/>
            <person name="Fowler G."/>
            <person name="Nazareth L."/>
            <person name="Reid J."/>
            <person name="Worley K."/>
            <person name="Petrosino J."/>
            <person name="Highlander S."/>
            <person name="Gibbs R."/>
        </authorList>
    </citation>
    <scope>NUCLEOTIDE SEQUENCE [LARGE SCALE GENOMIC DNA]</scope>
    <source>
        <strain evidence="1 2">DSM 16608</strain>
    </source>
</reference>
<dbReference type="Proteomes" id="UP000005697">
    <property type="component" value="Unassembled WGS sequence"/>
</dbReference>
<accession>F0FA59</accession>
<protein>
    <submittedName>
        <fullName evidence="1">Uncharacterized protein</fullName>
    </submittedName>
</protein>
<gene>
    <name evidence="1" type="ORF">HMPREF9141_2476</name>
</gene>